<keyword evidence="5" id="KW-0689">Ribosomal protein</keyword>
<evidence type="ECO:0000256" key="15">
    <source>
        <dbReference type="ARBA" id="ARBA00048513"/>
    </source>
</evidence>
<evidence type="ECO:0000256" key="8">
    <source>
        <dbReference type="ARBA" id="ARBA00026104"/>
    </source>
</evidence>
<accession>A0A2G8KIB7</accession>
<evidence type="ECO:0000256" key="18">
    <source>
        <dbReference type="ARBA" id="ARBA00082661"/>
    </source>
</evidence>
<evidence type="ECO:0000256" key="11">
    <source>
        <dbReference type="ARBA" id="ARBA00043742"/>
    </source>
</evidence>
<dbReference type="OrthoDB" id="8119704at2759"/>
<evidence type="ECO:0000256" key="10">
    <source>
        <dbReference type="ARBA" id="ARBA00043667"/>
    </source>
</evidence>
<dbReference type="FunFam" id="3.30.420.80:FF:000005">
    <property type="entry name" value="39S ribosomal protein L18, mitochondrial"/>
    <property type="match status" value="1"/>
</dbReference>
<dbReference type="InterPro" id="IPR057268">
    <property type="entry name" value="Ribosomal_L18"/>
</dbReference>
<dbReference type="AlphaFoldDB" id="A0A2G8KIB7"/>
<comment type="catalytic activity">
    <reaction evidence="15">
        <text>1-octadecanoyl-2-(9Z-octadecenoyl)-sn-glycerol + H2O = 2-(9Z-octadecenoyl)-glycerol + octadecanoate + H(+)</text>
        <dbReference type="Rhea" id="RHEA:77103"/>
        <dbReference type="ChEBI" id="CHEBI:15377"/>
        <dbReference type="ChEBI" id="CHEBI:15378"/>
        <dbReference type="ChEBI" id="CHEBI:25629"/>
        <dbReference type="ChEBI" id="CHEBI:73990"/>
        <dbReference type="ChEBI" id="CHEBI:75468"/>
    </reaction>
</comment>
<comment type="caution">
    <text evidence="20">The sequence shown here is derived from an EMBL/GenBank/DDBJ whole genome shotgun (WGS) entry which is preliminary data.</text>
</comment>
<comment type="catalytic activity">
    <reaction evidence="16">
        <text>1-octadecanoyl-2-(5Z,8Z,11Z,14Z-eicosatetraenoyl)-sn-glycerol + H2O = 2-(5Z,8Z,11Z,14Z-eicosatetraenoyl)-glycerol + octadecanoate + H(+)</text>
        <dbReference type="Rhea" id="RHEA:38507"/>
        <dbReference type="ChEBI" id="CHEBI:15377"/>
        <dbReference type="ChEBI" id="CHEBI:15378"/>
        <dbReference type="ChEBI" id="CHEBI:25629"/>
        <dbReference type="ChEBI" id="CHEBI:52392"/>
        <dbReference type="ChEBI" id="CHEBI:75728"/>
    </reaction>
</comment>
<comment type="subcellular location">
    <subcellularLocation>
        <location evidence="1">Mitochondrion</location>
    </subcellularLocation>
</comment>
<sequence length="473" mass="53194">MALAYKDKGWYKSNPRKEYWHKLFVKKTSRHVSAWVEHVNGHIPVKASTEEWAIKKHLYSTTDVVARRNLGRVLAQRCLEAGIEYMVCGLDTEELKGEGNKAFYDAMVGSGVTFEEPKQSMTLSLKKIIYQKIFRALPSMENVDISFQLHVTVFHFHAFGSIKDNRVTIISGVGLDGFRVEVRVRVTPTTCAVALFTLLRLNSPLSQAIKLSYRVHRGNLHPEQPVVILHGLLGTGKNFDALAKQLVRTTGRTVVTCDARNHGNSDHSDEMSFSAMVADILNLLQEIKAKSCIPIGHSLGGRTAMTLALTKPEIVEKLVCIDISPVHHGTNSEVLSFLLGMKKLEIPKDLNLSEARGYASEQFSSLIPNKSIRDFILTNLTMKDEEMTWRVNVNAILKNFRELGRIPKGLPPFRGQTLFIGGSLSDYIKAEDLEDITQHFPRSEVKMIEGASHWVHYDKPRELLSLVTEFLNS</sequence>
<evidence type="ECO:0000256" key="4">
    <source>
        <dbReference type="ARBA" id="ARBA00022801"/>
    </source>
</evidence>
<evidence type="ECO:0000256" key="7">
    <source>
        <dbReference type="ARBA" id="ARBA00023274"/>
    </source>
</evidence>
<evidence type="ECO:0000256" key="5">
    <source>
        <dbReference type="ARBA" id="ARBA00022980"/>
    </source>
</evidence>
<dbReference type="InterPro" id="IPR029058">
    <property type="entry name" value="AB_hydrolase_fold"/>
</dbReference>
<dbReference type="InterPro" id="IPR000639">
    <property type="entry name" value="Epox_hydrolase-like"/>
</dbReference>
<gene>
    <name evidence="20" type="ORF">BSL78_15418</name>
</gene>
<dbReference type="InterPro" id="IPR036967">
    <property type="entry name" value="Ribosomal_uS11_sf"/>
</dbReference>
<dbReference type="Gene3D" id="3.30.420.80">
    <property type="entry name" value="Ribosomal protein S11"/>
    <property type="match status" value="1"/>
</dbReference>
<dbReference type="SUPFAM" id="SSF53474">
    <property type="entry name" value="alpha/beta-Hydrolases"/>
    <property type="match status" value="1"/>
</dbReference>
<feature type="domain" description="AB hydrolase-1" evidence="19">
    <location>
        <begin position="225"/>
        <end position="460"/>
    </location>
</feature>
<dbReference type="STRING" id="307972.A0A2G8KIB7"/>
<evidence type="ECO:0000256" key="6">
    <source>
        <dbReference type="ARBA" id="ARBA00023128"/>
    </source>
</evidence>
<dbReference type="PANTHER" id="PTHR46118">
    <property type="entry name" value="PROTEIN ABHD11"/>
    <property type="match status" value="1"/>
</dbReference>
<dbReference type="GO" id="GO:0003735">
    <property type="term" value="F:structural constituent of ribosome"/>
    <property type="evidence" value="ECO:0007669"/>
    <property type="project" value="InterPro"/>
</dbReference>
<evidence type="ECO:0000256" key="12">
    <source>
        <dbReference type="ARBA" id="ARBA00044064"/>
    </source>
</evidence>
<dbReference type="PRINTS" id="PR00412">
    <property type="entry name" value="EPOXHYDRLASE"/>
</dbReference>
<dbReference type="SUPFAM" id="SSF53137">
    <property type="entry name" value="Translational machinery components"/>
    <property type="match status" value="1"/>
</dbReference>
<reference evidence="20 21" key="1">
    <citation type="journal article" date="2017" name="PLoS Biol.">
        <title>The sea cucumber genome provides insights into morphological evolution and visceral regeneration.</title>
        <authorList>
            <person name="Zhang X."/>
            <person name="Sun L."/>
            <person name="Yuan J."/>
            <person name="Sun Y."/>
            <person name="Gao Y."/>
            <person name="Zhang L."/>
            <person name="Li S."/>
            <person name="Dai H."/>
            <person name="Hamel J.F."/>
            <person name="Liu C."/>
            <person name="Yu Y."/>
            <person name="Liu S."/>
            <person name="Lin W."/>
            <person name="Guo K."/>
            <person name="Jin S."/>
            <person name="Xu P."/>
            <person name="Storey K.B."/>
            <person name="Huan P."/>
            <person name="Zhang T."/>
            <person name="Zhou Y."/>
            <person name="Zhang J."/>
            <person name="Lin C."/>
            <person name="Li X."/>
            <person name="Xing L."/>
            <person name="Huo D."/>
            <person name="Sun M."/>
            <person name="Wang L."/>
            <person name="Mercier A."/>
            <person name="Li F."/>
            <person name="Yang H."/>
            <person name="Xiang J."/>
        </authorList>
    </citation>
    <scope>NUCLEOTIDE SEQUENCE [LARGE SCALE GENOMIC DNA]</scope>
    <source>
        <strain evidence="20">Shaxun</strain>
        <tissue evidence="20">Muscle</tissue>
    </source>
</reference>
<evidence type="ECO:0000256" key="3">
    <source>
        <dbReference type="ARBA" id="ARBA00008645"/>
    </source>
</evidence>
<dbReference type="GO" id="GO:0005743">
    <property type="term" value="C:mitochondrial inner membrane"/>
    <property type="evidence" value="ECO:0007669"/>
    <property type="project" value="UniProtKB-ARBA"/>
</dbReference>
<keyword evidence="6" id="KW-0496">Mitochondrion</keyword>
<comment type="similarity">
    <text evidence="2">Belongs to the universal ribosomal protein uL18 family.</text>
</comment>
<evidence type="ECO:0000256" key="1">
    <source>
        <dbReference type="ARBA" id="ARBA00004173"/>
    </source>
</evidence>
<proteinExistence type="inferred from homology"/>
<evidence type="ECO:0000313" key="20">
    <source>
        <dbReference type="EMBL" id="PIK47710.1"/>
    </source>
</evidence>
<keyword evidence="21" id="KW-1185">Reference proteome</keyword>
<protein>
    <recommendedName>
        <fullName evidence="17">Large ribosomal subunit protein uL18m</fullName>
        <ecNumber evidence="8">3.1.1.116</ecNumber>
    </recommendedName>
    <alternativeName>
        <fullName evidence="18">39S ribosomal protein L18, mitochondrial</fullName>
    </alternativeName>
    <alternativeName>
        <fullName evidence="9">Alpha/beta hydrolase domain-containing protein 11</fullName>
    </alternativeName>
    <alternativeName>
        <fullName evidence="12">sn-1-specific diacylglycerol lipase ABHD11</fullName>
    </alternativeName>
</protein>
<keyword evidence="4 20" id="KW-0378">Hydrolase</keyword>
<evidence type="ECO:0000256" key="2">
    <source>
        <dbReference type="ARBA" id="ARBA00007116"/>
    </source>
</evidence>
<dbReference type="InterPro" id="IPR000073">
    <property type="entry name" value="AB_hydrolase_1"/>
</dbReference>
<evidence type="ECO:0000256" key="14">
    <source>
        <dbReference type="ARBA" id="ARBA00048504"/>
    </source>
</evidence>
<comment type="similarity">
    <text evidence="3">Belongs to the AB hydrolase superfamily.</text>
</comment>
<dbReference type="Gene3D" id="3.40.50.1820">
    <property type="entry name" value="alpha/beta hydrolase"/>
    <property type="match status" value="1"/>
</dbReference>
<dbReference type="GO" id="GO:0006412">
    <property type="term" value="P:translation"/>
    <property type="evidence" value="ECO:0007669"/>
    <property type="project" value="InterPro"/>
</dbReference>
<dbReference type="EMBL" id="MRZV01000563">
    <property type="protein sequence ID" value="PIK47710.1"/>
    <property type="molecule type" value="Genomic_DNA"/>
</dbReference>
<evidence type="ECO:0000256" key="13">
    <source>
        <dbReference type="ARBA" id="ARBA00048283"/>
    </source>
</evidence>
<evidence type="ECO:0000313" key="21">
    <source>
        <dbReference type="Proteomes" id="UP000230750"/>
    </source>
</evidence>
<evidence type="ECO:0000256" key="16">
    <source>
        <dbReference type="ARBA" id="ARBA00048919"/>
    </source>
</evidence>
<dbReference type="CDD" id="cd00432">
    <property type="entry name" value="Ribosomal_L18_L5e"/>
    <property type="match status" value="1"/>
</dbReference>
<dbReference type="Pfam" id="PF00561">
    <property type="entry name" value="Abhydrolase_1"/>
    <property type="match status" value="1"/>
</dbReference>
<evidence type="ECO:0000256" key="9">
    <source>
        <dbReference type="ARBA" id="ARBA00042703"/>
    </source>
</evidence>
<dbReference type="Proteomes" id="UP000230750">
    <property type="component" value="Unassembled WGS sequence"/>
</dbReference>
<organism evidence="20 21">
    <name type="scientific">Stichopus japonicus</name>
    <name type="common">Sea cucumber</name>
    <dbReference type="NCBI Taxonomy" id="307972"/>
    <lineage>
        <taxon>Eukaryota</taxon>
        <taxon>Metazoa</taxon>
        <taxon>Echinodermata</taxon>
        <taxon>Eleutherozoa</taxon>
        <taxon>Echinozoa</taxon>
        <taxon>Holothuroidea</taxon>
        <taxon>Aspidochirotacea</taxon>
        <taxon>Aspidochirotida</taxon>
        <taxon>Stichopodidae</taxon>
        <taxon>Apostichopus</taxon>
    </lineage>
</organism>
<comment type="catalytic activity">
    <reaction evidence="13">
        <text>1-octadecanoyl-2-(4Z,7Z,10Z,13Z,16Z,19Z-docosahexaenoyl)-sn-glycerol + H2O = 2-(4Z,7Z,10Z,13Z,16Z,19Z-docosahexaenoyl)-glycerol + octadecanoate + H(+)</text>
        <dbReference type="Rhea" id="RHEA:77107"/>
        <dbReference type="ChEBI" id="CHEBI:15377"/>
        <dbReference type="ChEBI" id="CHEBI:15378"/>
        <dbReference type="ChEBI" id="CHEBI:25629"/>
        <dbReference type="ChEBI" id="CHEBI:77129"/>
        <dbReference type="ChEBI" id="CHEBI:186738"/>
    </reaction>
</comment>
<name>A0A2G8KIB7_STIJA</name>
<dbReference type="GO" id="GO:1990904">
    <property type="term" value="C:ribonucleoprotein complex"/>
    <property type="evidence" value="ECO:0007669"/>
    <property type="project" value="UniProtKB-KW"/>
</dbReference>
<dbReference type="GO" id="GO:0005840">
    <property type="term" value="C:ribosome"/>
    <property type="evidence" value="ECO:0007669"/>
    <property type="project" value="UniProtKB-KW"/>
</dbReference>
<comment type="catalytic activity">
    <reaction evidence="10">
        <text>a 1,2-diacyl-sn-glycerol + H2O = a 2-acylglycerol + a fatty acid + H(+)</text>
        <dbReference type="Rhea" id="RHEA:33275"/>
        <dbReference type="ChEBI" id="CHEBI:15377"/>
        <dbReference type="ChEBI" id="CHEBI:15378"/>
        <dbReference type="ChEBI" id="CHEBI:17389"/>
        <dbReference type="ChEBI" id="CHEBI:17815"/>
        <dbReference type="ChEBI" id="CHEBI:28868"/>
        <dbReference type="EC" id="3.1.1.116"/>
    </reaction>
</comment>
<comment type="catalytic activity">
    <reaction evidence="14">
        <text>1,2-didecanoylglycerol + H2O = decanoylglycerol + decanoate + H(+)</text>
        <dbReference type="Rhea" id="RHEA:48596"/>
        <dbReference type="ChEBI" id="CHEBI:11152"/>
        <dbReference type="ChEBI" id="CHEBI:15377"/>
        <dbReference type="ChEBI" id="CHEBI:15378"/>
        <dbReference type="ChEBI" id="CHEBI:27689"/>
        <dbReference type="ChEBI" id="CHEBI:90605"/>
    </reaction>
</comment>
<dbReference type="PANTHER" id="PTHR46118:SF4">
    <property type="entry name" value="PROTEIN ABHD11"/>
    <property type="match status" value="1"/>
</dbReference>
<dbReference type="GO" id="GO:0052689">
    <property type="term" value="F:carboxylic ester hydrolase activity"/>
    <property type="evidence" value="ECO:0007669"/>
    <property type="project" value="TreeGrafter"/>
</dbReference>
<keyword evidence="7" id="KW-0687">Ribonucleoprotein</keyword>
<comment type="catalytic activity">
    <reaction evidence="11">
        <text>a 1,3-diacyl-sn-glycerol + H2O = a 1-acyl-sn-glycerol + a fatty acid + H(+)</text>
        <dbReference type="Rhea" id="RHEA:38503"/>
        <dbReference type="ChEBI" id="CHEBI:15377"/>
        <dbReference type="ChEBI" id="CHEBI:15378"/>
        <dbReference type="ChEBI" id="CHEBI:28868"/>
        <dbReference type="ChEBI" id="CHEBI:64683"/>
        <dbReference type="ChEBI" id="CHEBI:77272"/>
    </reaction>
</comment>
<evidence type="ECO:0000256" key="17">
    <source>
        <dbReference type="ARBA" id="ARBA00069051"/>
    </source>
</evidence>
<dbReference type="EC" id="3.1.1.116" evidence="8"/>
<evidence type="ECO:0000259" key="19">
    <source>
        <dbReference type="Pfam" id="PF00561"/>
    </source>
</evidence>